<gene>
    <name evidence="1" type="ORF">Tci_916071</name>
</gene>
<organism evidence="1">
    <name type="scientific">Tanacetum cinerariifolium</name>
    <name type="common">Dalmatian daisy</name>
    <name type="synonym">Chrysanthemum cinerariifolium</name>
    <dbReference type="NCBI Taxonomy" id="118510"/>
    <lineage>
        <taxon>Eukaryota</taxon>
        <taxon>Viridiplantae</taxon>
        <taxon>Streptophyta</taxon>
        <taxon>Embryophyta</taxon>
        <taxon>Tracheophyta</taxon>
        <taxon>Spermatophyta</taxon>
        <taxon>Magnoliopsida</taxon>
        <taxon>eudicotyledons</taxon>
        <taxon>Gunneridae</taxon>
        <taxon>Pentapetalae</taxon>
        <taxon>asterids</taxon>
        <taxon>campanulids</taxon>
        <taxon>Asterales</taxon>
        <taxon>Asteraceae</taxon>
        <taxon>Asteroideae</taxon>
        <taxon>Anthemideae</taxon>
        <taxon>Anthemidinae</taxon>
        <taxon>Tanacetum</taxon>
    </lineage>
</organism>
<accession>A0A699W7T8</accession>
<proteinExistence type="predicted"/>
<sequence length="101" mass="10399">VSRQVISKQVDACRLGRGCSIDELHSHGRVACPDTLRAAGAARVLHVGKGEANRAATDLDGSGPPATTIKGKSFIVCVEKEAGLGWPPKQAGPPAGQSSRD</sequence>
<evidence type="ECO:0000313" key="1">
    <source>
        <dbReference type="EMBL" id="GFD44102.1"/>
    </source>
</evidence>
<protein>
    <submittedName>
        <fullName evidence="1">Uncharacterized protein</fullName>
    </submittedName>
</protein>
<dbReference type="EMBL" id="BKCJ011613583">
    <property type="protein sequence ID" value="GFD44102.1"/>
    <property type="molecule type" value="Genomic_DNA"/>
</dbReference>
<reference evidence="1" key="1">
    <citation type="journal article" date="2019" name="Sci. Rep.">
        <title>Draft genome of Tanacetum cinerariifolium, the natural source of mosquito coil.</title>
        <authorList>
            <person name="Yamashiro T."/>
            <person name="Shiraishi A."/>
            <person name="Satake H."/>
            <person name="Nakayama K."/>
        </authorList>
    </citation>
    <scope>NUCLEOTIDE SEQUENCE</scope>
</reference>
<dbReference type="AlphaFoldDB" id="A0A699W7T8"/>
<name>A0A699W7T8_TANCI</name>
<comment type="caution">
    <text evidence="1">The sequence shown here is derived from an EMBL/GenBank/DDBJ whole genome shotgun (WGS) entry which is preliminary data.</text>
</comment>
<feature type="non-terminal residue" evidence="1">
    <location>
        <position position="1"/>
    </location>
</feature>